<dbReference type="Proteomes" id="UP000325433">
    <property type="component" value="Unassembled WGS sequence"/>
</dbReference>
<keyword evidence="1" id="KW-0812">Transmembrane</keyword>
<dbReference type="AlphaFoldDB" id="A0A5N6VQZ6"/>
<evidence type="ECO:0000313" key="3">
    <source>
        <dbReference type="Proteomes" id="UP000325433"/>
    </source>
</evidence>
<dbReference type="EMBL" id="ML738354">
    <property type="protein sequence ID" value="KAE8310359.1"/>
    <property type="molecule type" value="Genomic_DNA"/>
</dbReference>
<keyword evidence="1" id="KW-0472">Membrane</keyword>
<keyword evidence="1" id="KW-1133">Transmembrane helix</keyword>
<proteinExistence type="predicted"/>
<gene>
    <name evidence="2" type="ORF">BDV41DRAFT_545291</name>
</gene>
<evidence type="ECO:0000313" key="2">
    <source>
        <dbReference type="EMBL" id="KAE8310359.1"/>
    </source>
</evidence>
<feature type="transmembrane region" description="Helical" evidence="1">
    <location>
        <begin position="14"/>
        <end position="38"/>
    </location>
</feature>
<protein>
    <submittedName>
        <fullName evidence="2">Uncharacterized protein</fullName>
    </submittedName>
</protein>
<accession>A0A5N6VQZ6</accession>
<evidence type="ECO:0000256" key="1">
    <source>
        <dbReference type="SAM" id="Phobius"/>
    </source>
</evidence>
<keyword evidence="3" id="KW-1185">Reference proteome</keyword>
<name>A0A5N6VQZ6_9EURO</name>
<organism evidence="2 3">
    <name type="scientific">Aspergillus transmontanensis</name>
    <dbReference type="NCBI Taxonomy" id="1034304"/>
    <lineage>
        <taxon>Eukaryota</taxon>
        <taxon>Fungi</taxon>
        <taxon>Dikarya</taxon>
        <taxon>Ascomycota</taxon>
        <taxon>Pezizomycotina</taxon>
        <taxon>Eurotiomycetes</taxon>
        <taxon>Eurotiomycetidae</taxon>
        <taxon>Eurotiales</taxon>
        <taxon>Aspergillaceae</taxon>
        <taxon>Aspergillus</taxon>
        <taxon>Aspergillus subgen. Circumdati</taxon>
    </lineage>
</organism>
<sequence>MTDLPVSVRAIVELFLLICDFLRIFLFLFSFLFSLMFASPRVLNHGFRPCRLNSAFHDSIQVPALPSHFNDD</sequence>
<reference evidence="3" key="1">
    <citation type="submission" date="2019-04" db="EMBL/GenBank/DDBJ databases">
        <title>Friends and foes A comparative genomics studyof 23 Aspergillus species from section Flavi.</title>
        <authorList>
            <consortium name="DOE Joint Genome Institute"/>
            <person name="Kjaerbolling I."/>
            <person name="Vesth T."/>
            <person name="Frisvad J.C."/>
            <person name="Nybo J.L."/>
            <person name="Theobald S."/>
            <person name="Kildgaard S."/>
            <person name="Isbrandt T."/>
            <person name="Kuo A."/>
            <person name="Sato A."/>
            <person name="Lyhne E.K."/>
            <person name="Kogle M.E."/>
            <person name="Wiebenga A."/>
            <person name="Kun R.S."/>
            <person name="Lubbers R.J."/>
            <person name="Makela M.R."/>
            <person name="Barry K."/>
            <person name="Chovatia M."/>
            <person name="Clum A."/>
            <person name="Daum C."/>
            <person name="Haridas S."/>
            <person name="He G."/>
            <person name="LaButti K."/>
            <person name="Lipzen A."/>
            <person name="Mondo S."/>
            <person name="Riley R."/>
            <person name="Salamov A."/>
            <person name="Simmons B.A."/>
            <person name="Magnuson J.K."/>
            <person name="Henrissat B."/>
            <person name="Mortensen U.H."/>
            <person name="Larsen T.O."/>
            <person name="Devries R.P."/>
            <person name="Grigoriev I.V."/>
            <person name="Machida M."/>
            <person name="Baker S.E."/>
            <person name="Andersen M.R."/>
        </authorList>
    </citation>
    <scope>NUCLEOTIDE SEQUENCE [LARGE SCALE GENOMIC DNA]</scope>
    <source>
        <strain evidence="3">CBS 130015</strain>
    </source>
</reference>